<dbReference type="AlphaFoldDB" id="A0A915LMK9"/>
<keyword evidence="2" id="KW-1185">Reference proteome</keyword>
<dbReference type="Pfam" id="PF23003">
    <property type="entry name" value="Fn1_2"/>
    <property type="match status" value="2"/>
</dbReference>
<feature type="domain" description="Abnormal cell migration protein 18-like fibronectin type I" evidence="1">
    <location>
        <begin position="117"/>
        <end position="183"/>
    </location>
</feature>
<dbReference type="Proteomes" id="UP000887561">
    <property type="component" value="Unplaced"/>
</dbReference>
<dbReference type="WBParaSite" id="scaffold1414_cov146.g3075">
    <property type="protein sequence ID" value="scaffold1414_cov146.g3075"/>
    <property type="gene ID" value="scaffold1414_cov146.g3075"/>
</dbReference>
<dbReference type="InterPro" id="IPR055119">
    <property type="entry name" value="Mig18_Fn1"/>
</dbReference>
<evidence type="ECO:0000313" key="3">
    <source>
        <dbReference type="WBParaSite" id="scaffold1414_cov146.g3075"/>
    </source>
</evidence>
<dbReference type="PANTHER" id="PTHR35572">
    <property type="entry name" value="PROTEIN CBG04538-RELATED"/>
    <property type="match status" value="1"/>
</dbReference>
<evidence type="ECO:0000313" key="2">
    <source>
        <dbReference type="Proteomes" id="UP000887561"/>
    </source>
</evidence>
<evidence type="ECO:0000259" key="1">
    <source>
        <dbReference type="Pfam" id="PF23003"/>
    </source>
</evidence>
<protein>
    <recommendedName>
        <fullName evidence="1">Abnormal cell migration protein 18-like fibronectin type I domain-containing protein</fullName>
    </recommendedName>
</protein>
<dbReference type="InterPro" id="IPR040282">
    <property type="entry name" value="Mig-18-like"/>
</dbReference>
<organism evidence="2 3">
    <name type="scientific">Meloidogyne javanica</name>
    <name type="common">Root-knot nematode worm</name>
    <dbReference type="NCBI Taxonomy" id="6303"/>
    <lineage>
        <taxon>Eukaryota</taxon>
        <taxon>Metazoa</taxon>
        <taxon>Ecdysozoa</taxon>
        <taxon>Nematoda</taxon>
        <taxon>Chromadorea</taxon>
        <taxon>Rhabditida</taxon>
        <taxon>Tylenchina</taxon>
        <taxon>Tylenchomorpha</taxon>
        <taxon>Tylenchoidea</taxon>
        <taxon>Meloidogynidae</taxon>
        <taxon>Meloidogyninae</taxon>
        <taxon>Meloidogyne</taxon>
        <taxon>Meloidogyne incognita group</taxon>
    </lineage>
</organism>
<accession>A0A915LMK9</accession>
<reference evidence="3" key="1">
    <citation type="submission" date="2022-11" db="UniProtKB">
        <authorList>
            <consortium name="WormBaseParasite"/>
        </authorList>
    </citation>
    <scope>IDENTIFICATION</scope>
</reference>
<dbReference type="PANTHER" id="PTHR35572:SF4">
    <property type="entry name" value="PROTEIN CBG15747"/>
    <property type="match status" value="1"/>
</dbReference>
<sequence>MLVLVPLGEDPKTAKNRIIIPQAKGNHRLAVLPCLIAGLGIYEHGKTFTKGNFHYNCKNGTAEVIACVSDDMSVIQIGRTFLKEGIRHRCEVKGQTVTYEQKSTCYENGIHYDIVIGCFNSNGSAEYKPGQIWTEKHIRYQCSREGMTKVLGCVDGNGLFIELGHDVLMGGTVHRCYRIKNTTFYHRFQCQKDFSLTECVHANFLPTQEPQSEKSEINVVELKNNK</sequence>
<feature type="domain" description="Abnormal cell migration protein 18-like fibronectin type I" evidence="1">
    <location>
        <begin position="41"/>
        <end position="97"/>
    </location>
</feature>
<proteinExistence type="predicted"/>
<name>A0A915LMK9_MELJA</name>